<evidence type="ECO:0000313" key="3">
    <source>
        <dbReference type="Proteomes" id="UP000682892"/>
    </source>
</evidence>
<name>Q17G67_AEDAE</name>
<dbReference type="AlphaFoldDB" id="Q17G67"/>
<feature type="chain" id="PRO_5014307927" evidence="1">
    <location>
        <begin position="21"/>
        <end position="189"/>
    </location>
</feature>
<sequence length="189" mass="22090">MTCFPLIWIQHLMLIFTTKCEIPEPSIHSELHELDHTGSHAAPVEDYTANHAPHEYTPEPSTASNSETDFKAYHGLVDRPRKRPATDTSSVDQLVALQEKKLKFEIIKLQQQLDLERQKLDLEREKLCLAREQNHVDMEMKRLQLQQETELKRLTIERDERVALAKIRLEVESLERIKKYEIGLKANKD</sequence>
<dbReference type="HOGENOM" id="CLU_1435538_0_0_1"/>
<dbReference type="Proteomes" id="UP000682892">
    <property type="component" value="Chromosome 2"/>
</dbReference>
<dbReference type="PaxDb" id="7159-AAEL003171-PA"/>
<reference evidence="2" key="1">
    <citation type="submission" date="2005-10" db="EMBL/GenBank/DDBJ databases">
        <authorList>
            <person name="Loftus B.J."/>
            <person name="Nene V.M."/>
            <person name="Hannick L.I."/>
            <person name="Bidwell S."/>
            <person name="Haas B."/>
            <person name="Amedeo P."/>
            <person name="Orvis J."/>
            <person name="Wortman J.R."/>
            <person name="White O.R."/>
            <person name="Salzberg S."/>
            <person name="Shumway M."/>
            <person name="Koo H."/>
            <person name="Zhao Y."/>
            <person name="Holmes M."/>
            <person name="Miller J."/>
            <person name="Schatz M."/>
            <person name="Pop M."/>
            <person name="Pai G."/>
            <person name="Utterback T."/>
            <person name="Rogers Y.-H."/>
            <person name="Kravitz S."/>
            <person name="Fraser C.M."/>
        </authorList>
    </citation>
    <scope>NUCLEOTIDE SEQUENCE</scope>
    <source>
        <strain evidence="2">Liverpool</strain>
    </source>
</reference>
<evidence type="ECO:0000256" key="1">
    <source>
        <dbReference type="SAM" id="SignalP"/>
    </source>
</evidence>
<protein>
    <submittedName>
        <fullName evidence="2">AAEL003171-PA</fullName>
    </submittedName>
</protein>
<evidence type="ECO:0000313" key="2">
    <source>
        <dbReference type="EMBL" id="EAT45581.1"/>
    </source>
</evidence>
<gene>
    <name evidence="2" type="ORF">AaeL_AAEL003171</name>
</gene>
<feature type="signal peptide" evidence="1">
    <location>
        <begin position="1"/>
        <end position="20"/>
    </location>
</feature>
<keyword evidence="1" id="KW-0732">Signal</keyword>
<accession>Q17G67</accession>
<proteinExistence type="predicted"/>
<reference evidence="2" key="2">
    <citation type="journal article" date="2007" name="Science">
        <title>Genome sequence of Aedes aegypti, a major arbovirus vector.</title>
        <authorList>
            <person name="Nene V."/>
            <person name="Wortman J.R."/>
            <person name="Lawson D."/>
            <person name="Haas B."/>
            <person name="Kodira C."/>
            <person name="Tu Z.J."/>
            <person name="Loftus B."/>
            <person name="Xi Z."/>
            <person name="Megy K."/>
            <person name="Grabherr M."/>
            <person name="Ren Q."/>
            <person name="Zdobnov E.M."/>
            <person name="Lobo N.F."/>
            <person name="Campbell K.S."/>
            <person name="Brown S.E."/>
            <person name="Bonaldo M.F."/>
            <person name="Zhu J."/>
            <person name="Sinkins S.P."/>
            <person name="Hogenkamp D.G."/>
            <person name="Amedeo P."/>
            <person name="Arensburger P."/>
            <person name="Atkinson P.W."/>
            <person name="Bidwell S."/>
            <person name="Biedler J."/>
            <person name="Birney E."/>
            <person name="Bruggner R.V."/>
            <person name="Costas J."/>
            <person name="Coy M.R."/>
            <person name="Crabtree J."/>
            <person name="Crawford M."/>
            <person name="Debruyn B."/>
            <person name="Decaprio D."/>
            <person name="Eiglmeier K."/>
            <person name="Eisenstadt E."/>
            <person name="El-Dorry H."/>
            <person name="Gelbart W.M."/>
            <person name="Gomes S.L."/>
            <person name="Hammond M."/>
            <person name="Hannick L.I."/>
            <person name="Hogan J.R."/>
            <person name="Holmes M.H."/>
            <person name="Jaffe D."/>
            <person name="Johnston J.S."/>
            <person name="Kennedy R.C."/>
            <person name="Koo H."/>
            <person name="Kravitz S."/>
            <person name="Kriventseva E.V."/>
            <person name="Kulp D."/>
            <person name="Labutti K."/>
            <person name="Lee E."/>
            <person name="Li S."/>
            <person name="Lovin D.D."/>
            <person name="Mao C."/>
            <person name="Mauceli E."/>
            <person name="Menck C.F."/>
            <person name="Miller J.R."/>
            <person name="Montgomery P."/>
            <person name="Mori A."/>
            <person name="Nascimento A.L."/>
            <person name="Naveira H.F."/>
            <person name="Nusbaum C."/>
            <person name="O'leary S."/>
            <person name="Orvis J."/>
            <person name="Pertea M."/>
            <person name="Quesneville H."/>
            <person name="Reidenbach K.R."/>
            <person name="Rogers Y.H."/>
            <person name="Roth C.W."/>
            <person name="Schneider J.R."/>
            <person name="Schatz M."/>
            <person name="Shumway M."/>
            <person name="Stanke M."/>
            <person name="Stinson E.O."/>
            <person name="Tubio J.M."/>
            <person name="Vanzee J.P."/>
            <person name="Verjovski-Almeida S."/>
            <person name="Werner D."/>
            <person name="White O."/>
            <person name="Wyder S."/>
            <person name="Zeng Q."/>
            <person name="Zhao Q."/>
            <person name="Zhao Y."/>
            <person name="Hill C.A."/>
            <person name="Raikhel A.S."/>
            <person name="Soares M.B."/>
            <person name="Knudson D.L."/>
            <person name="Lee N.H."/>
            <person name="Galagan J."/>
            <person name="Salzberg S.L."/>
            <person name="Paulsen I.T."/>
            <person name="Dimopoulos G."/>
            <person name="Collins F.H."/>
            <person name="Birren B."/>
            <person name="Fraser-Liggett C.M."/>
            <person name="Severson D.W."/>
        </authorList>
    </citation>
    <scope>NUCLEOTIDE SEQUENCE [LARGE SCALE GENOMIC DNA]</scope>
    <source>
        <strain evidence="2">Liverpool</strain>
    </source>
</reference>
<organism evidence="2 3">
    <name type="scientific">Aedes aegypti</name>
    <name type="common">Yellowfever mosquito</name>
    <name type="synonym">Culex aegypti</name>
    <dbReference type="NCBI Taxonomy" id="7159"/>
    <lineage>
        <taxon>Eukaryota</taxon>
        <taxon>Metazoa</taxon>
        <taxon>Ecdysozoa</taxon>
        <taxon>Arthropoda</taxon>
        <taxon>Hexapoda</taxon>
        <taxon>Insecta</taxon>
        <taxon>Pterygota</taxon>
        <taxon>Neoptera</taxon>
        <taxon>Endopterygota</taxon>
        <taxon>Diptera</taxon>
        <taxon>Nematocera</taxon>
        <taxon>Culicoidea</taxon>
        <taxon>Culicidae</taxon>
        <taxon>Culicinae</taxon>
        <taxon>Aedini</taxon>
        <taxon>Aedes</taxon>
        <taxon>Stegomyia</taxon>
    </lineage>
</organism>
<reference evidence="2" key="3">
    <citation type="submission" date="2012-09" db="EMBL/GenBank/DDBJ databases">
        <authorList>
            <consortium name="VectorBase"/>
        </authorList>
    </citation>
    <scope>NUCLEOTIDE SEQUENCE</scope>
    <source>
        <strain evidence="2">Liverpool</strain>
    </source>
</reference>
<dbReference type="EMBL" id="CH477265">
    <property type="protein sequence ID" value="EAT45581.1"/>
    <property type="molecule type" value="Genomic_DNA"/>
</dbReference>